<organism evidence="3 4">
    <name type="scientific">Deinococcus irradiatisoli</name>
    <dbReference type="NCBI Taxonomy" id="2202254"/>
    <lineage>
        <taxon>Bacteria</taxon>
        <taxon>Thermotogati</taxon>
        <taxon>Deinococcota</taxon>
        <taxon>Deinococci</taxon>
        <taxon>Deinococcales</taxon>
        <taxon>Deinococcaceae</taxon>
        <taxon>Deinococcus</taxon>
    </lineage>
</organism>
<dbReference type="Gene3D" id="3.90.70.10">
    <property type="entry name" value="Cysteine proteinases"/>
    <property type="match status" value="1"/>
</dbReference>
<dbReference type="RefSeq" id="WP_109827200.1">
    <property type="nucleotide sequence ID" value="NZ_CP029494.1"/>
</dbReference>
<dbReference type="OrthoDB" id="9789941at2"/>
<protein>
    <submittedName>
        <fullName evidence="3">Peptidase C39</fullName>
    </submittedName>
</protein>
<dbReference type="AlphaFoldDB" id="A0A2Z3JEK3"/>
<dbReference type="Pfam" id="PF13529">
    <property type="entry name" value="Peptidase_C39_2"/>
    <property type="match status" value="1"/>
</dbReference>
<evidence type="ECO:0000259" key="2">
    <source>
        <dbReference type="Pfam" id="PF13529"/>
    </source>
</evidence>
<accession>A0A2Z3JEK3</accession>
<dbReference type="KEGG" id="dez:DKM44_09745"/>
<proteinExistence type="predicted"/>
<keyword evidence="1" id="KW-0732">Signal</keyword>
<reference evidence="3 4" key="1">
    <citation type="submission" date="2018-05" db="EMBL/GenBank/DDBJ databases">
        <title>Complete Genome Sequence of Deinococcus sp. strain 17bor-2.</title>
        <authorList>
            <person name="Srinivasan S."/>
        </authorList>
    </citation>
    <scope>NUCLEOTIDE SEQUENCE [LARGE SCALE GENOMIC DNA]</scope>
    <source>
        <strain evidence="3 4">17bor-2</strain>
    </source>
</reference>
<sequence>MVRLLTLGLRLAGLVLALVPSAQALTVQNAVSTTTVLERAADFSAATLQGLVLDGERLTLAPGVRAGQLSGRVSKLRAFDELIPSWNALTPGGASLTLEVRPAGTAHFYSFGTWQSAAGRSSLNGQNDAAAQLLTDTLRLNKPATAFDYRLTLRAGTGAAPSLSLLAFNTADRRQRLSAAGAAGDRALWSRELKVPPRSQMLYEGGGEVWCSPTSTSMILAYYGVNFSVPEAAGATYDAAYRGTGNWPFNMAFAAEAGLRALVTRLPNLREAERYIAAGIPLGVSLGWKPGELPGVAVLSSGGHLMVLIGFDAQGNPLLNDPAAPSDAGVRRSYPRAAFERLWLSHSGGLAYVITRPGQALPR</sequence>
<gene>
    <name evidence="3" type="ORF">DKM44_09745</name>
</gene>
<dbReference type="CDD" id="cd02549">
    <property type="entry name" value="Peptidase_C39A"/>
    <property type="match status" value="1"/>
</dbReference>
<dbReference type="InterPro" id="IPR039564">
    <property type="entry name" value="Peptidase_C39-like"/>
</dbReference>
<feature type="domain" description="Peptidase C39-like" evidence="2">
    <location>
        <begin position="193"/>
        <end position="323"/>
    </location>
</feature>
<evidence type="ECO:0000256" key="1">
    <source>
        <dbReference type="SAM" id="SignalP"/>
    </source>
</evidence>
<evidence type="ECO:0000313" key="4">
    <source>
        <dbReference type="Proteomes" id="UP000245368"/>
    </source>
</evidence>
<feature type="signal peptide" evidence="1">
    <location>
        <begin position="1"/>
        <end position="24"/>
    </location>
</feature>
<dbReference type="InterPro" id="IPR039563">
    <property type="entry name" value="Peptidase_C39_single_dom"/>
</dbReference>
<evidence type="ECO:0000313" key="3">
    <source>
        <dbReference type="EMBL" id="AWN23472.1"/>
    </source>
</evidence>
<dbReference type="Proteomes" id="UP000245368">
    <property type="component" value="Chromosome"/>
</dbReference>
<feature type="chain" id="PRO_5016443805" evidence="1">
    <location>
        <begin position="25"/>
        <end position="363"/>
    </location>
</feature>
<keyword evidence="4" id="KW-1185">Reference proteome</keyword>
<dbReference type="EMBL" id="CP029494">
    <property type="protein sequence ID" value="AWN23472.1"/>
    <property type="molecule type" value="Genomic_DNA"/>
</dbReference>
<name>A0A2Z3JEK3_9DEIO</name>